<gene>
    <name evidence="1" type="ORF">KU39_2715</name>
</gene>
<dbReference type="RefSeq" id="WP_017377347.1">
    <property type="nucleotide sequence ID" value="NZ_CP012508.1"/>
</dbReference>
<dbReference type="EMBL" id="CP012508">
    <property type="protein sequence ID" value="ALB23891.1"/>
    <property type="molecule type" value="Genomic_DNA"/>
</dbReference>
<reference evidence="1 2" key="1">
    <citation type="journal article" date="2014" name="Genome Announc.">
        <title>Comparative Genome Analysis of Two Isolates of the Fish Pathogen Piscirickettsia salmonis from Different Hosts Reveals Major Differences in Virulence-Associated Secretion Systems.</title>
        <authorList>
            <person name="Bohle H."/>
            <person name="Henriquez P."/>
            <person name="Grothusen H."/>
            <person name="Navas E."/>
            <person name="Sandoval A."/>
            <person name="Bustamante F."/>
            <person name="Bustos P."/>
            <person name="Mancilla M."/>
        </authorList>
    </citation>
    <scope>NUCLEOTIDE SEQUENCE [LARGE SCALE GENOMIC DNA]</scope>
    <source>
        <strain evidence="2">B1-32597</strain>
    </source>
</reference>
<name>A0A1L6TEI6_PISSA</name>
<dbReference type="AlphaFoldDB" id="A0A1L6TEI6"/>
<organism evidence="1 2">
    <name type="scientific">Piscirickettsia salmonis</name>
    <dbReference type="NCBI Taxonomy" id="1238"/>
    <lineage>
        <taxon>Bacteria</taxon>
        <taxon>Pseudomonadati</taxon>
        <taxon>Pseudomonadota</taxon>
        <taxon>Gammaproteobacteria</taxon>
        <taxon>Thiotrichales</taxon>
        <taxon>Piscirickettsiaceae</taxon>
        <taxon>Piscirickettsia</taxon>
    </lineage>
</organism>
<sequence>MPYNSDRLRNENSYDYLSQVSVPDYMVRDSESFPAAAGVAKIAKHGKYDHSFCYGDLYTDFLQELEDYIEDYSSKNSGRLPADIGFKELIDSIYFNENQVLEHTGKVITLIVRGCHRPSELASAITHALTPTLRINRTTPTHAGSKEGRFYAMMVANFKPMHVTSIPSVRKYSYQQAGQQIAQPIELRLGTQGQRKEGCARVSPLFTAWCEVQASKPVKNKISHLYINNLGKDRRDYTWNLIKQGEKERALTLKLEEFGRENYPHIAVITLPASDGMLSTYSLKSTELVAMENIKESILSIALKNGKDFYISEPVKHLLYTGSLFKDQGKDSDEYKKLTELLEKSIKTLGFEGKSQLSKRERHALYFHFLKSDLSQYIIETLQPNSFNMTCKDGIDRAGIASAYYNLMQSMKDQMCLSQEEFERALHAAPALVKGRGMNHHIETLWNVVDCYLNSMKERDEGHQVPLWLTQWRDKNRPSFAVASYKQAIFGVIENTQSQTSLLMLYHAILEGKTNPSSEYHDIWRQRSWMRQYSNHYGKTATGKNSLKMIEDKLSALIAKDGLDLGIDPDEFYKVIPSIQRPATVLWHGSYHAGLYQSQQSCDIELEDRRSQAREDAAVANSAETSL</sequence>
<dbReference type="Proteomes" id="UP000029558">
    <property type="component" value="Chromosome"/>
</dbReference>
<protein>
    <submittedName>
        <fullName evidence="1">Uncharacterized protein</fullName>
    </submittedName>
</protein>
<accession>A0A1L6TEI6</accession>
<proteinExistence type="predicted"/>
<evidence type="ECO:0000313" key="2">
    <source>
        <dbReference type="Proteomes" id="UP000029558"/>
    </source>
</evidence>
<evidence type="ECO:0000313" key="1">
    <source>
        <dbReference type="EMBL" id="ALB23891.1"/>
    </source>
</evidence>